<organism evidence="2 3">
    <name type="scientific">Nonomuraea zeae</name>
    <dbReference type="NCBI Taxonomy" id="1642303"/>
    <lineage>
        <taxon>Bacteria</taxon>
        <taxon>Bacillati</taxon>
        <taxon>Actinomycetota</taxon>
        <taxon>Actinomycetes</taxon>
        <taxon>Streptosporangiales</taxon>
        <taxon>Streptosporangiaceae</taxon>
        <taxon>Nonomuraea</taxon>
    </lineage>
</organism>
<feature type="compositionally biased region" description="Basic residues" evidence="1">
    <location>
        <begin position="26"/>
        <end position="41"/>
    </location>
</feature>
<reference evidence="2 3" key="1">
    <citation type="submission" date="2019-05" db="EMBL/GenBank/DDBJ databases">
        <title>Draft genome sequence of Nonomuraea zeae DSM 100528.</title>
        <authorList>
            <person name="Saricaoglu S."/>
            <person name="Isik K."/>
        </authorList>
    </citation>
    <scope>NUCLEOTIDE SEQUENCE [LARGE SCALE GENOMIC DNA]</scope>
    <source>
        <strain evidence="2 3">DSM 100528</strain>
    </source>
</reference>
<evidence type="ECO:0000313" key="2">
    <source>
        <dbReference type="EMBL" id="TMR30025.1"/>
    </source>
</evidence>
<gene>
    <name evidence="2" type="ORF">ETD85_30515</name>
</gene>
<dbReference type="Proteomes" id="UP000306628">
    <property type="component" value="Unassembled WGS sequence"/>
</dbReference>
<feature type="compositionally biased region" description="Low complexity" evidence="1">
    <location>
        <begin position="43"/>
        <end position="52"/>
    </location>
</feature>
<dbReference type="AlphaFoldDB" id="A0A5S4GAI7"/>
<dbReference type="EMBL" id="VCKX01000108">
    <property type="protein sequence ID" value="TMR30025.1"/>
    <property type="molecule type" value="Genomic_DNA"/>
</dbReference>
<comment type="caution">
    <text evidence="2">The sequence shown here is derived from an EMBL/GenBank/DDBJ whole genome shotgun (WGS) entry which is preliminary data.</text>
</comment>
<protein>
    <submittedName>
        <fullName evidence="2">Uncharacterized protein</fullName>
    </submittedName>
</protein>
<evidence type="ECO:0000256" key="1">
    <source>
        <dbReference type="SAM" id="MobiDB-lite"/>
    </source>
</evidence>
<keyword evidence="3" id="KW-1185">Reference proteome</keyword>
<proteinExistence type="predicted"/>
<name>A0A5S4GAI7_9ACTN</name>
<accession>A0A5S4GAI7</accession>
<feature type="region of interest" description="Disordered" evidence="1">
    <location>
        <begin position="1"/>
        <end position="52"/>
    </location>
</feature>
<sequence>MGRAARCGGRGRGRAARGRSAALRAHVGRRRRPRGHARPRRPPAGGDTRAGASLHRVLRSLFRTSEPVEASCPVRRFGVR</sequence>
<evidence type="ECO:0000313" key="3">
    <source>
        <dbReference type="Proteomes" id="UP000306628"/>
    </source>
</evidence>